<keyword evidence="2" id="KW-0805">Transcription regulation</keyword>
<dbReference type="Gene3D" id="1.10.10.10">
    <property type="entry name" value="Winged helix-like DNA-binding domain superfamily/Winged helix DNA-binding domain"/>
    <property type="match status" value="1"/>
</dbReference>
<reference evidence="7" key="1">
    <citation type="journal article" date="2019" name="Int. J. Syst. Evol. Microbiol.">
        <title>The Global Catalogue of Microorganisms (GCM) 10K type strain sequencing project: providing services to taxonomists for standard genome sequencing and annotation.</title>
        <authorList>
            <consortium name="The Broad Institute Genomics Platform"/>
            <consortium name="The Broad Institute Genome Sequencing Center for Infectious Disease"/>
            <person name="Wu L."/>
            <person name="Ma J."/>
        </authorList>
    </citation>
    <scope>NUCLEOTIDE SEQUENCE [LARGE SCALE GENOMIC DNA]</scope>
    <source>
        <strain evidence="7">CGMCC 1.15103</strain>
    </source>
</reference>
<dbReference type="Pfam" id="PF00126">
    <property type="entry name" value="HTH_1"/>
    <property type="match status" value="1"/>
</dbReference>
<evidence type="ECO:0000256" key="1">
    <source>
        <dbReference type="ARBA" id="ARBA00009437"/>
    </source>
</evidence>
<evidence type="ECO:0000256" key="3">
    <source>
        <dbReference type="ARBA" id="ARBA00023125"/>
    </source>
</evidence>
<evidence type="ECO:0000256" key="4">
    <source>
        <dbReference type="ARBA" id="ARBA00023163"/>
    </source>
</evidence>
<dbReference type="EMBL" id="BMHL01000006">
    <property type="protein sequence ID" value="GGC46906.1"/>
    <property type="molecule type" value="Genomic_DNA"/>
</dbReference>
<dbReference type="InterPro" id="IPR036388">
    <property type="entry name" value="WH-like_DNA-bd_sf"/>
</dbReference>
<dbReference type="PANTHER" id="PTHR30537:SF35">
    <property type="entry name" value="TRANSCRIPTIONAL REGULATORY PROTEIN"/>
    <property type="match status" value="1"/>
</dbReference>
<dbReference type="SUPFAM" id="SSF46785">
    <property type="entry name" value="Winged helix' DNA-binding domain"/>
    <property type="match status" value="1"/>
</dbReference>
<evidence type="ECO:0000256" key="2">
    <source>
        <dbReference type="ARBA" id="ARBA00023015"/>
    </source>
</evidence>
<dbReference type="PROSITE" id="PS50931">
    <property type="entry name" value="HTH_LYSR"/>
    <property type="match status" value="1"/>
</dbReference>
<sequence length="299" mass="32779">MSFGHAAANLGISNAMATRYLEQLEAHLNTRLVNRNTRSLSLTEEGAMYAKCCRTILDDIEEMESIAIRGSIEPSGTLRVAAGASFSLSSLTPLLQQYLLKYPKVKLSLTLLHQHVDFVREGFDVGIVMPNQISGTTLIKRPLLSVRPITVASPGYLDTNGTPSTPSDLTAHTFLTLSSAALDGDWVFVAPDQQETRVALDVALAVNNALMLRHAALAGMGIAVLPEHHVLDDLRSGTLKPLLTNYRITNADKELALVYADRRHISAKTRSFVDFSVDWFRINADRLTSARSRGKHATR</sequence>
<evidence type="ECO:0000259" key="5">
    <source>
        <dbReference type="PROSITE" id="PS50931"/>
    </source>
</evidence>
<dbReference type="Gene3D" id="3.40.190.290">
    <property type="match status" value="1"/>
</dbReference>
<gene>
    <name evidence="6" type="ORF">GCM10011400_37650</name>
</gene>
<keyword evidence="7" id="KW-1185">Reference proteome</keyword>
<evidence type="ECO:0000313" key="6">
    <source>
        <dbReference type="EMBL" id="GGC46906.1"/>
    </source>
</evidence>
<protein>
    <submittedName>
        <fullName evidence="6">LysR family transcriptional regulator</fullName>
    </submittedName>
</protein>
<dbReference type="InterPro" id="IPR036390">
    <property type="entry name" value="WH_DNA-bd_sf"/>
</dbReference>
<dbReference type="Proteomes" id="UP000602004">
    <property type="component" value="Unassembled WGS sequence"/>
</dbReference>
<dbReference type="PANTHER" id="PTHR30537">
    <property type="entry name" value="HTH-TYPE TRANSCRIPTIONAL REGULATOR"/>
    <property type="match status" value="1"/>
</dbReference>
<dbReference type="SUPFAM" id="SSF53850">
    <property type="entry name" value="Periplasmic binding protein-like II"/>
    <property type="match status" value="1"/>
</dbReference>
<dbReference type="InterPro" id="IPR000847">
    <property type="entry name" value="LysR_HTH_N"/>
</dbReference>
<feature type="domain" description="HTH lysR-type" evidence="5">
    <location>
        <begin position="1"/>
        <end position="43"/>
    </location>
</feature>
<comment type="caution">
    <text evidence="6">The sequence shown here is derived from an EMBL/GenBank/DDBJ whole genome shotgun (WGS) entry which is preliminary data.</text>
</comment>
<dbReference type="CDD" id="cd08422">
    <property type="entry name" value="PBP2_CrgA_like"/>
    <property type="match status" value="1"/>
</dbReference>
<dbReference type="InterPro" id="IPR058163">
    <property type="entry name" value="LysR-type_TF_proteobact-type"/>
</dbReference>
<keyword evidence="4" id="KW-0804">Transcription</keyword>
<proteinExistence type="inferred from homology"/>
<evidence type="ECO:0000313" key="7">
    <source>
        <dbReference type="Proteomes" id="UP000602004"/>
    </source>
</evidence>
<name>A0ABQ1MUB4_9BURK</name>
<dbReference type="Pfam" id="PF03466">
    <property type="entry name" value="LysR_substrate"/>
    <property type="match status" value="1"/>
</dbReference>
<keyword evidence="3" id="KW-0238">DNA-binding</keyword>
<organism evidence="6 7">
    <name type="scientific">Paraburkholderia caffeinilytica</name>
    <dbReference type="NCBI Taxonomy" id="1761016"/>
    <lineage>
        <taxon>Bacteria</taxon>
        <taxon>Pseudomonadati</taxon>
        <taxon>Pseudomonadota</taxon>
        <taxon>Betaproteobacteria</taxon>
        <taxon>Burkholderiales</taxon>
        <taxon>Burkholderiaceae</taxon>
        <taxon>Paraburkholderia</taxon>
    </lineage>
</organism>
<dbReference type="InterPro" id="IPR005119">
    <property type="entry name" value="LysR_subst-bd"/>
</dbReference>
<accession>A0ABQ1MUB4</accession>
<comment type="similarity">
    <text evidence="1">Belongs to the LysR transcriptional regulatory family.</text>
</comment>